<reference evidence="3 4" key="1">
    <citation type="submission" date="2014-05" db="EMBL/GenBank/DDBJ databases">
        <title>Whole genome shotgun sequence of Rhizobium rhizogenes NBRC 13257.</title>
        <authorList>
            <person name="Katano-Makiyama Y."/>
            <person name="Hosoyama A."/>
            <person name="Hashimoto M."/>
            <person name="Hosoyama Y."/>
            <person name="Noguchi M."/>
            <person name="Tsuchikane K."/>
            <person name="Kimura A."/>
            <person name="Ohji S."/>
            <person name="Ichikawa N."/>
            <person name="Yamazoe A."/>
            <person name="Fujita N."/>
        </authorList>
    </citation>
    <scope>NUCLEOTIDE SEQUENCE [LARGE SCALE GENOMIC DNA]</scope>
    <source>
        <strain evidence="3 4">NBRC 13257</strain>
    </source>
</reference>
<proteinExistence type="inferred from homology"/>
<dbReference type="PANTHER" id="PTHR11895:SF151">
    <property type="entry name" value="GLUTAMYL-TRNA(GLN) AMIDOTRANSFERASE SUBUNIT A"/>
    <property type="match status" value="1"/>
</dbReference>
<sequence>MQKMVLWKLTLTEANALLEKGNITSVELVSSLLDRADALGELNAFAHLDHEEILSAARDCDVRRKDADGPLPILHGLPISLKDNIACVGMPMRANTPALQNFEPTQDATVAAKLKAAGAILFGKNTMHELAFGGTSNNTFGGPVRNPFDTTRVPAGSSGGTGAAVGGRLVPAGIGSDTGGSVRVPASFNGVFGYRPTTGRWPGHGVLPLSHTRDTLGPLARSVSDLDLIDRALSERAPAVMAEIRTLRLGKPSGFYWDNLAEDVRTVCERTLSRLAGAGATIVEIDLVPLTNLVREIAFPIVFYEAVPELTGFLEKWKTELTVETLLSSVASPDVAAVAKILMDPAQAVPSSAYNRAIEEMIPEIAAGHAKILAEHQLDGIVYPTSPITAPKIGDDETTDLNGEQVPTFLTVIRNMDIGSLIALPTISLPVGVDRNGLPIGLALEGAHAGDEKLFAVALSLEASLPAIPQP</sequence>
<evidence type="ECO:0000313" key="4">
    <source>
        <dbReference type="Proteomes" id="UP000026941"/>
    </source>
</evidence>
<gene>
    <name evidence="3" type="ORF">RRH01S_25_00830</name>
</gene>
<dbReference type="NCBIfam" id="NF005688">
    <property type="entry name" value="PRK07488.1"/>
    <property type="match status" value="1"/>
</dbReference>
<organism evidence="3 4">
    <name type="scientific">Rhizobium rhizogenes NBRC 13257</name>
    <dbReference type="NCBI Taxonomy" id="1220581"/>
    <lineage>
        <taxon>Bacteria</taxon>
        <taxon>Pseudomonadati</taxon>
        <taxon>Pseudomonadota</taxon>
        <taxon>Alphaproteobacteria</taxon>
        <taxon>Hyphomicrobiales</taxon>
        <taxon>Rhizobiaceae</taxon>
        <taxon>Rhizobium/Agrobacterium group</taxon>
        <taxon>Rhizobium</taxon>
    </lineage>
</organism>
<evidence type="ECO:0000313" key="3">
    <source>
        <dbReference type="EMBL" id="GAJ96788.1"/>
    </source>
</evidence>
<dbReference type="InterPro" id="IPR036928">
    <property type="entry name" value="AS_sf"/>
</dbReference>
<dbReference type="SUPFAM" id="SSF75304">
    <property type="entry name" value="Amidase signature (AS) enzymes"/>
    <property type="match status" value="1"/>
</dbReference>
<evidence type="ECO:0000259" key="2">
    <source>
        <dbReference type="Pfam" id="PF01425"/>
    </source>
</evidence>
<dbReference type="Proteomes" id="UP000026941">
    <property type="component" value="Unassembled WGS sequence"/>
</dbReference>
<evidence type="ECO:0000256" key="1">
    <source>
        <dbReference type="ARBA" id="ARBA00009199"/>
    </source>
</evidence>
<dbReference type="Pfam" id="PF01425">
    <property type="entry name" value="Amidase"/>
    <property type="match status" value="1"/>
</dbReference>
<dbReference type="AlphaFoldDB" id="A0AA87QLB5"/>
<dbReference type="PANTHER" id="PTHR11895">
    <property type="entry name" value="TRANSAMIDASE"/>
    <property type="match status" value="1"/>
</dbReference>
<dbReference type="GO" id="GO:0003824">
    <property type="term" value="F:catalytic activity"/>
    <property type="evidence" value="ECO:0007669"/>
    <property type="project" value="InterPro"/>
</dbReference>
<dbReference type="Gene3D" id="3.90.1300.10">
    <property type="entry name" value="Amidase signature (AS) domain"/>
    <property type="match status" value="1"/>
</dbReference>
<comment type="caution">
    <text evidence="3">The sequence shown here is derived from an EMBL/GenBank/DDBJ whole genome shotgun (WGS) entry which is preliminary data.</text>
</comment>
<protein>
    <recommendedName>
        <fullName evidence="2">Amidase domain-containing protein</fullName>
    </recommendedName>
</protein>
<dbReference type="RefSeq" id="WP_080705517.1">
    <property type="nucleotide sequence ID" value="NZ_BAYX01000025.1"/>
</dbReference>
<dbReference type="InterPro" id="IPR000120">
    <property type="entry name" value="Amidase"/>
</dbReference>
<feature type="domain" description="Amidase" evidence="2">
    <location>
        <begin position="27"/>
        <end position="454"/>
    </location>
</feature>
<name>A0AA87QLB5_RHIRH</name>
<comment type="similarity">
    <text evidence="1">Belongs to the amidase family.</text>
</comment>
<dbReference type="InterPro" id="IPR023631">
    <property type="entry name" value="Amidase_dom"/>
</dbReference>
<accession>A0AA87QLB5</accession>
<dbReference type="EMBL" id="BAYX01000025">
    <property type="protein sequence ID" value="GAJ96788.1"/>
    <property type="molecule type" value="Genomic_DNA"/>
</dbReference>